<organism evidence="3 4">
    <name type="scientific">Elysia marginata</name>
    <dbReference type="NCBI Taxonomy" id="1093978"/>
    <lineage>
        <taxon>Eukaryota</taxon>
        <taxon>Metazoa</taxon>
        <taxon>Spiralia</taxon>
        <taxon>Lophotrochozoa</taxon>
        <taxon>Mollusca</taxon>
        <taxon>Gastropoda</taxon>
        <taxon>Heterobranchia</taxon>
        <taxon>Euthyneura</taxon>
        <taxon>Panpulmonata</taxon>
        <taxon>Sacoglossa</taxon>
        <taxon>Placobranchoidea</taxon>
        <taxon>Plakobranchidae</taxon>
        <taxon>Elysia</taxon>
    </lineage>
</organism>
<sequence length="232" mass="25735">MRSSIACCVAFTLALLGEVRGHGRLVDPPARSSMWRFGFDTPVNNDDMALYCGGFQRQWEKNGGRCGVCGDPFDGSRDHEAGGKYATGIIAKRYTQGQTIEVSVDLTKSHLGWFEFRLCPHNNPNRRVSQMCLDRNLLRLEADGSTRYQVRSWASQVHTISLRLPPGVICTQCVLQWRYNAGNSWGCDVTGCCLGCGRQEQFYGCADIAISASGKARIIKFQYGRAGFDAML</sequence>
<dbReference type="AlphaFoldDB" id="A0AAV4GLE7"/>
<proteinExistence type="predicted"/>
<gene>
    <name evidence="3" type="ORF">ElyMa_004184600</name>
</gene>
<feature type="signal peptide" evidence="1">
    <location>
        <begin position="1"/>
        <end position="21"/>
    </location>
</feature>
<dbReference type="PANTHER" id="PTHR21113">
    <property type="entry name" value="AGAP001705-PA"/>
    <property type="match status" value="1"/>
</dbReference>
<reference evidence="3 4" key="1">
    <citation type="journal article" date="2021" name="Elife">
        <title>Chloroplast acquisition without the gene transfer in kleptoplastic sea slugs, Plakobranchus ocellatus.</title>
        <authorList>
            <person name="Maeda T."/>
            <person name="Takahashi S."/>
            <person name="Yoshida T."/>
            <person name="Shimamura S."/>
            <person name="Takaki Y."/>
            <person name="Nagai Y."/>
            <person name="Toyoda A."/>
            <person name="Suzuki Y."/>
            <person name="Arimoto A."/>
            <person name="Ishii H."/>
            <person name="Satoh N."/>
            <person name="Nishiyama T."/>
            <person name="Hasebe M."/>
            <person name="Maruyama T."/>
            <person name="Minagawa J."/>
            <person name="Obokata J."/>
            <person name="Shigenobu S."/>
        </authorList>
    </citation>
    <scope>NUCLEOTIDE SEQUENCE [LARGE SCALE GENOMIC DNA]</scope>
</reference>
<protein>
    <submittedName>
        <fullName evidence="3">Cell wall integrity and stress response component 4-like</fullName>
    </submittedName>
</protein>
<evidence type="ECO:0000259" key="2">
    <source>
        <dbReference type="Pfam" id="PF03067"/>
    </source>
</evidence>
<keyword evidence="4" id="KW-1185">Reference proteome</keyword>
<keyword evidence="1" id="KW-0732">Signal</keyword>
<evidence type="ECO:0000256" key="1">
    <source>
        <dbReference type="SAM" id="SignalP"/>
    </source>
</evidence>
<evidence type="ECO:0000313" key="4">
    <source>
        <dbReference type="Proteomes" id="UP000762676"/>
    </source>
</evidence>
<feature type="domain" description="Chitin-binding type-4" evidence="2">
    <location>
        <begin position="22"/>
        <end position="208"/>
    </location>
</feature>
<dbReference type="Proteomes" id="UP000762676">
    <property type="component" value="Unassembled WGS sequence"/>
</dbReference>
<name>A0AAV4GLE7_9GAST</name>
<dbReference type="PANTHER" id="PTHR21113:SF4">
    <property type="entry name" value="CHITIN-BINDING TYPE-4 DOMAIN-CONTAINING PROTEIN"/>
    <property type="match status" value="1"/>
</dbReference>
<dbReference type="EMBL" id="BMAT01008473">
    <property type="protein sequence ID" value="GFR85845.1"/>
    <property type="molecule type" value="Genomic_DNA"/>
</dbReference>
<dbReference type="Pfam" id="PF03067">
    <property type="entry name" value="LPMO_10"/>
    <property type="match status" value="1"/>
</dbReference>
<comment type="caution">
    <text evidence="3">The sequence shown here is derived from an EMBL/GenBank/DDBJ whole genome shotgun (WGS) entry which is preliminary data.</text>
</comment>
<evidence type="ECO:0000313" key="3">
    <source>
        <dbReference type="EMBL" id="GFR85845.1"/>
    </source>
</evidence>
<dbReference type="InterPro" id="IPR004302">
    <property type="entry name" value="Cellulose/chitin-bd_N"/>
</dbReference>
<feature type="chain" id="PRO_5043752687" evidence="1">
    <location>
        <begin position="22"/>
        <end position="232"/>
    </location>
</feature>
<accession>A0AAV4GLE7</accession>